<proteinExistence type="predicted"/>
<accession>A0A2G5SHZ5</accession>
<dbReference type="InterPro" id="IPR002900">
    <property type="entry name" value="DUF38/FTH_CAE_spp"/>
</dbReference>
<dbReference type="EMBL" id="PDUG01000007">
    <property type="protein sequence ID" value="PIC14694.1"/>
    <property type="molecule type" value="Genomic_DNA"/>
</dbReference>
<organism evidence="2 3">
    <name type="scientific">Caenorhabditis nigoni</name>
    <dbReference type="NCBI Taxonomy" id="1611254"/>
    <lineage>
        <taxon>Eukaryota</taxon>
        <taxon>Metazoa</taxon>
        <taxon>Ecdysozoa</taxon>
        <taxon>Nematoda</taxon>
        <taxon>Chromadorea</taxon>
        <taxon>Rhabditida</taxon>
        <taxon>Rhabditina</taxon>
        <taxon>Rhabditomorpha</taxon>
        <taxon>Rhabditoidea</taxon>
        <taxon>Rhabditidae</taxon>
        <taxon>Peloderinae</taxon>
        <taxon>Caenorhabditis</taxon>
    </lineage>
</organism>
<dbReference type="PANTHER" id="PTHR23015:SF4">
    <property type="entry name" value="DUF38 DOMAIN-CONTAINING PROTEIN-RELATED"/>
    <property type="match status" value="1"/>
</dbReference>
<comment type="caution">
    <text evidence="2">The sequence shown here is derived from an EMBL/GenBank/DDBJ whole genome shotgun (WGS) entry which is preliminary data.</text>
</comment>
<reference evidence="3" key="1">
    <citation type="submission" date="2017-10" db="EMBL/GenBank/DDBJ databases">
        <title>Rapid genome shrinkage in a self-fertile nematode reveals novel sperm competition proteins.</title>
        <authorList>
            <person name="Yin D."/>
            <person name="Schwarz E.M."/>
            <person name="Thomas C.G."/>
            <person name="Felde R.L."/>
            <person name="Korf I.F."/>
            <person name="Cutter A.D."/>
            <person name="Schartner C.M."/>
            <person name="Ralston E.J."/>
            <person name="Meyer B.J."/>
            <person name="Haag E.S."/>
        </authorList>
    </citation>
    <scope>NUCLEOTIDE SEQUENCE [LARGE SCALE GENOMIC DNA]</scope>
    <source>
        <strain evidence="3">JU1422</strain>
    </source>
</reference>
<dbReference type="Pfam" id="PF01827">
    <property type="entry name" value="FTH"/>
    <property type="match status" value="1"/>
</dbReference>
<dbReference type="PANTHER" id="PTHR23015">
    <property type="entry name" value="UNCHARACTERIZED C.ELEGANS PROTEIN"/>
    <property type="match status" value="1"/>
</dbReference>
<dbReference type="AlphaFoldDB" id="A0A2G5SHZ5"/>
<protein>
    <recommendedName>
        <fullName evidence="1">DUF38 domain-containing protein</fullName>
    </recommendedName>
</protein>
<evidence type="ECO:0000313" key="3">
    <source>
        <dbReference type="Proteomes" id="UP000230233"/>
    </source>
</evidence>
<name>A0A2G5SHZ5_9PELO</name>
<sequence length="160" mass="19320">MDQIFPFLLALNPGELESIHLRTIRPAERDQILRIFETEQFKQAKHVQLRMHLDEDDLLKFRHLKSFKCSLDSEKLVDIQRVREIISNFEQFESCELIHHYLEDEFLLRSIGEALGEEIPFGPLKTITHRYQIRESNEYLEFKIEDEKYYYCTIKITKTR</sequence>
<keyword evidence="3" id="KW-1185">Reference proteome</keyword>
<feature type="domain" description="DUF38" evidence="1">
    <location>
        <begin position="2"/>
        <end position="102"/>
    </location>
</feature>
<evidence type="ECO:0000259" key="1">
    <source>
        <dbReference type="Pfam" id="PF01827"/>
    </source>
</evidence>
<dbReference type="Proteomes" id="UP000230233">
    <property type="component" value="Unassembled WGS sequence"/>
</dbReference>
<gene>
    <name evidence="2" type="ORF">B9Z55_026917</name>
</gene>
<dbReference type="InterPro" id="IPR040161">
    <property type="entry name" value="FB224"/>
</dbReference>
<dbReference type="GO" id="GO:0045087">
    <property type="term" value="P:innate immune response"/>
    <property type="evidence" value="ECO:0007669"/>
    <property type="project" value="TreeGrafter"/>
</dbReference>
<evidence type="ECO:0000313" key="2">
    <source>
        <dbReference type="EMBL" id="PIC14694.1"/>
    </source>
</evidence>